<protein>
    <submittedName>
        <fullName evidence="1">Uncharacterized protein</fullName>
    </submittedName>
</protein>
<reference evidence="1 2" key="1">
    <citation type="submission" date="2022-10" db="EMBL/GenBank/DDBJ databases">
        <title>Roseococcus glaciei nov., sp. nov., isolated from glacier.</title>
        <authorList>
            <person name="Liu Q."/>
            <person name="Xin Y.-H."/>
        </authorList>
    </citation>
    <scope>NUCLEOTIDE SEQUENCE [LARGE SCALE GENOMIC DNA]</scope>
    <source>
        <strain evidence="1 2">MDT2-1-1</strain>
    </source>
</reference>
<proteinExistence type="predicted"/>
<gene>
    <name evidence="1" type="ORF">OF850_05105</name>
</gene>
<sequence>MTEPMVIEEYFGAPGEDDLLNAAAALAQALRGFAATEAQAAAGLRACLPGPTDAGPLSDMRRARAVSLAAAEAASRAALLLEAAEIVGPGGKAAAIAERLAEAAKRLGMNVAGLVPALRAAALSLPTDDASARIAAAIRVGELVGALEKGQG</sequence>
<keyword evidence="2" id="KW-1185">Reference proteome</keyword>
<accession>A0ABT3NS61</accession>
<evidence type="ECO:0000313" key="2">
    <source>
        <dbReference type="Proteomes" id="UP001526430"/>
    </source>
</evidence>
<dbReference type="Proteomes" id="UP001526430">
    <property type="component" value="Unassembled WGS sequence"/>
</dbReference>
<evidence type="ECO:0000313" key="1">
    <source>
        <dbReference type="EMBL" id="MCW8084996.1"/>
    </source>
</evidence>
<dbReference type="RefSeq" id="WP_301588805.1">
    <property type="nucleotide sequence ID" value="NZ_JAPFQI010000001.1"/>
</dbReference>
<comment type="caution">
    <text evidence="1">The sequence shown here is derived from an EMBL/GenBank/DDBJ whole genome shotgun (WGS) entry which is preliminary data.</text>
</comment>
<name>A0ABT3NS61_9PROT</name>
<organism evidence="1 2">
    <name type="scientific">Sabulicella glaciei</name>
    <dbReference type="NCBI Taxonomy" id="2984948"/>
    <lineage>
        <taxon>Bacteria</taxon>
        <taxon>Pseudomonadati</taxon>
        <taxon>Pseudomonadota</taxon>
        <taxon>Alphaproteobacteria</taxon>
        <taxon>Acetobacterales</taxon>
        <taxon>Acetobacteraceae</taxon>
        <taxon>Sabulicella</taxon>
    </lineage>
</organism>
<dbReference type="EMBL" id="JAPFQI010000001">
    <property type="protein sequence ID" value="MCW8084996.1"/>
    <property type="molecule type" value="Genomic_DNA"/>
</dbReference>